<evidence type="ECO:0000259" key="2">
    <source>
        <dbReference type="PROSITE" id="PS50110"/>
    </source>
</evidence>
<dbReference type="PANTHER" id="PTHR44591">
    <property type="entry name" value="STRESS RESPONSE REGULATOR PROTEIN 1"/>
    <property type="match status" value="1"/>
</dbReference>
<dbReference type="STRING" id="1237085.Ngar_c28890"/>
<dbReference type="EMBL" id="CP002408">
    <property type="protein sequence ID" value="AFU59808.1"/>
    <property type="molecule type" value="Genomic_DNA"/>
</dbReference>
<gene>
    <name evidence="3" type="ordered locus">Ngar_c28890</name>
</gene>
<dbReference type="PROSITE" id="PS50110">
    <property type="entry name" value="RESPONSE_REGULATORY"/>
    <property type="match status" value="1"/>
</dbReference>
<dbReference type="InterPro" id="IPR050595">
    <property type="entry name" value="Bact_response_regulator"/>
</dbReference>
<dbReference type="SMART" id="SM00448">
    <property type="entry name" value="REC"/>
    <property type="match status" value="1"/>
</dbReference>
<dbReference type="CDD" id="cd00156">
    <property type="entry name" value="REC"/>
    <property type="match status" value="1"/>
</dbReference>
<dbReference type="InParanoid" id="K0IKK0"/>
<proteinExistence type="predicted"/>
<dbReference type="KEGG" id="nga:Ngar_c28890"/>
<dbReference type="BioCyc" id="CNIT1237085:G1324-2889-MONOMER"/>
<dbReference type="Proteomes" id="UP000008037">
    <property type="component" value="Chromosome"/>
</dbReference>
<dbReference type="InterPro" id="IPR001789">
    <property type="entry name" value="Sig_transdc_resp-reg_receiver"/>
</dbReference>
<protein>
    <submittedName>
        <fullName evidence="3">Putative signal transduction response regulator, receiver domain protein</fullName>
    </submittedName>
</protein>
<evidence type="ECO:0000256" key="1">
    <source>
        <dbReference type="ARBA" id="ARBA00022553"/>
    </source>
</evidence>
<reference evidence="3 4" key="1">
    <citation type="journal article" date="2012" name="Environ. Microbiol.">
        <title>The genome of the ammonia-oxidizing Candidatus Nitrososphaera gargensis: insights into metabolic versatility and environmental adaptations.</title>
        <authorList>
            <person name="Spang A."/>
            <person name="Poehlein A."/>
            <person name="Offre P."/>
            <person name="Zumbragel S."/>
            <person name="Haider S."/>
            <person name="Rychlik N."/>
            <person name="Nowka B."/>
            <person name="Schmeisser C."/>
            <person name="Lebedeva E.V."/>
            <person name="Rattei T."/>
            <person name="Bohm C."/>
            <person name="Schmid M."/>
            <person name="Galushko A."/>
            <person name="Hatzenpichler R."/>
            <person name="Weinmaier T."/>
            <person name="Daniel R."/>
            <person name="Schleper C."/>
            <person name="Spieck E."/>
            <person name="Streit W."/>
            <person name="Wagner M."/>
        </authorList>
    </citation>
    <scope>NUCLEOTIDE SEQUENCE [LARGE SCALE GENOMIC DNA]</scope>
    <source>
        <strain evidence="4">Ga9.2</strain>
    </source>
</reference>
<keyword evidence="1" id="KW-0597">Phosphoprotein</keyword>
<dbReference type="HOGENOM" id="CLU_1902002_0_0_2"/>
<dbReference type="AlphaFoldDB" id="K0IKK0"/>
<dbReference type="PANTHER" id="PTHR44591:SF3">
    <property type="entry name" value="RESPONSE REGULATORY DOMAIN-CONTAINING PROTEIN"/>
    <property type="match status" value="1"/>
</dbReference>
<dbReference type="Gene3D" id="3.40.50.2300">
    <property type="match status" value="1"/>
</dbReference>
<evidence type="ECO:0000313" key="3">
    <source>
        <dbReference type="EMBL" id="AFU59808.1"/>
    </source>
</evidence>
<accession>K0IKK0</accession>
<dbReference type="Pfam" id="PF00072">
    <property type="entry name" value="Response_reg"/>
    <property type="match status" value="1"/>
</dbReference>
<evidence type="ECO:0000313" key="4">
    <source>
        <dbReference type="Proteomes" id="UP000008037"/>
    </source>
</evidence>
<feature type="domain" description="Response regulatory" evidence="2">
    <location>
        <begin position="6"/>
        <end position="120"/>
    </location>
</feature>
<name>K0IKK0_NITGG</name>
<sequence>MDWKPLVLLGESDKKMDAALTGMLKRQGVAVVAANTPKELLNLLDKYKEAIDLVCINGRLASERGGLLISRARTIGRNVRVIVVADRDDDRVNILRYGADEFIQKPLSPDVVAAKIMALIAK</sequence>
<keyword evidence="4" id="KW-1185">Reference proteome</keyword>
<dbReference type="InterPro" id="IPR011006">
    <property type="entry name" value="CheY-like_superfamily"/>
</dbReference>
<organism evidence="3 4">
    <name type="scientific">Nitrososphaera gargensis (strain Ga9.2)</name>
    <dbReference type="NCBI Taxonomy" id="1237085"/>
    <lineage>
        <taxon>Archaea</taxon>
        <taxon>Nitrososphaerota</taxon>
        <taxon>Nitrososphaeria</taxon>
        <taxon>Nitrososphaerales</taxon>
        <taxon>Nitrososphaeraceae</taxon>
        <taxon>Nitrososphaera</taxon>
    </lineage>
</organism>
<dbReference type="GO" id="GO:0000160">
    <property type="term" value="P:phosphorelay signal transduction system"/>
    <property type="evidence" value="ECO:0007669"/>
    <property type="project" value="InterPro"/>
</dbReference>
<dbReference type="SUPFAM" id="SSF52172">
    <property type="entry name" value="CheY-like"/>
    <property type="match status" value="1"/>
</dbReference>